<dbReference type="Pfam" id="PF12392">
    <property type="entry name" value="DUF3656"/>
    <property type="match status" value="1"/>
</dbReference>
<feature type="domain" description="Peptidase U32 collagenase" evidence="1">
    <location>
        <begin position="408"/>
        <end position="529"/>
    </location>
</feature>
<dbReference type="PROSITE" id="PS01276">
    <property type="entry name" value="PEPTIDASE_U32"/>
    <property type="match status" value="1"/>
</dbReference>
<reference evidence="2" key="1">
    <citation type="submission" date="2018-08" db="EMBL/GenBank/DDBJ databases">
        <title>Murine metabolic-syndrome-specific gut microbial biobank.</title>
        <authorList>
            <person name="Liu C."/>
        </authorList>
    </citation>
    <scope>NUCLEOTIDE SEQUENCE [LARGE SCALE GENOMIC DNA]</scope>
    <source>
        <strain evidence="2">Z82</strain>
    </source>
</reference>
<dbReference type="Pfam" id="PF01136">
    <property type="entry name" value="Peptidase_U32"/>
    <property type="match status" value="2"/>
</dbReference>
<accession>A0A7C9JD65</accession>
<proteinExistence type="predicted"/>
<dbReference type="PANTHER" id="PTHR30217">
    <property type="entry name" value="PEPTIDASE U32 FAMILY"/>
    <property type="match status" value="1"/>
</dbReference>
<comment type="caution">
    <text evidence="2">The sequence shown here is derived from an EMBL/GenBank/DDBJ whole genome shotgun (WGS) entry which is preliminary data.</text>
</comment>
<gene>
    <name evidence="2" type="ORF">D1639_02995</name>
</gene>
<organism evidence="2">
    <name type="scientific">Muribaculaceae bacterium Z82</name>
    <dbReference type="NCBI Taxonomy" id="2304548"/>
    <lineage>
        <taxon>Bacteria</taxon>
        <taxon>Pseudomonadati</taxon>
        <taxon>Bacteroidota</taxon>
        <taxon>Bacteroidia</taxon>
        <taxon>Bacteroidales</taxon>
        <taxon>Muribaculaceae</taxon>
    </lineage>
</organism>
<evidence type="ECO:0000259" key="1">
    <source>
        <dbReference type="Pfam" id="PF12392"/>
    </source>
</evidence>
<dbReference type="EMBL" id="QWKH01000011">
    <property type="protein sequence ID" value="NBI34016.1"/>
    <property type="molecule type" value="Genomic_DNA"/>
</dbReference>
<dbReference type="InterPro" id="IPR051454">
    <property type="entry name" value="RNA/ubiquinone_mod_enzymes"/>
</dbReference>
<evidence type="ECO:0000313" key="2">
    <source>
        <dbReference type="EMBL" id="NBI34016.1"/>
    </source>
</evidence>
<dbReference type="SUPFAM" id="SSF51569">
    <property type="entry name" value="Aldolase"/>
    <property type="match status" value="1"/>
</dbReference>
<dbReference type="InterPro" id="IPR001539">
    <property type="entry name" value="Peptidase_U32"/>
</dbReference>
<dbReference type="AlphaFoldDB" id="A0A7C9JD65"/>
<dbReference type="PANTHER" id="PTHR30217:SF10">
    <property type="entry name" value="23S RRNA 5-HYDROXYCYTIDINE C2501 SYNTHASE"/>
    <property type="match status" value="1"/>
</dbReference>
<name>A0A7C9JD65_9BACT</name>
<dbReference type="InterPro" id="IPR020988">
    <property type="entry name" value="Pept_U32_collagenase"/>
</dbReference>
<protein>
    <submittedName>
        <fullName evidence="2">U32 family peptidase</fullName>
    </submittedName>
</protein>
<sequence length="841" mass="89003">MSSCDFALPELLAPAGNETCLHAAVQAGADAVYLGLDSLNARRGADNFTLETLGDACDYAHLRAARVYVTMNTVVLQSEFARAMETARQAYRAGADAFIVQDLGLASELSRTLPQARLHASTQMNIHNVAGVQACAELGAARITLARELSLEEVAVLADAAAQLGMEVETFAHGALCVCYSGQCLMSSLIGGRSANRGMCAQACRLPYELRNVALARKLPQPGEHLLSPQDLCAIDLLPQLARAGVASFKVEGRMKSPEYVFAVVSAYRRQLQRMAGDPEGSPKAADGDRQSLSEAFSRGFTTAYLEHKRGNDIMSYGRPNNRGVLAGRVAWVRDGRAGIDTVLQLAEGDVLEFWTNKGHFAHTVSSLATDGRGCAVLAPAKPVGKGDRVFRVRSAAAAFVDNPLLPKVAVDGSASLVVGQPLSMSFRLASGEGSVAALDEGRGADSAQSHPFPPAVDPAAVGSFEGQEVEAARTRAVTAEDVGSHVDRLGQTEFALSALDVTVAGDPGIGFSAIHKARSAALDDLRRNLLAPTRARMLERSPERPFQPAVRGRGMKIAVWATNPACARAAKRAGADLIYVPALNYKRGEAVVAGQRSATAEQAGYPKQAVIALPVAEHDLVDGTREAARGFDAWSAVHPGKPVYVESLGQLSRAVDMGAVPHVGSHLPLTNPCALDEAAALGAQLAWLSPELTLGQIADLAQDAPCELGLTIIGAQELMVTEHCLLMSEGPCDERCDVCPRRKSPHYLRDRKDYEFPVITDCMGRSHLFNGVQLDVAHAMPDLMAAGLSWVMVDTTLMTSAQTSEAVTRAVRARSVAHASGNAIGKAAGTTAGHLYRGVS</sequence>